<evidence type="ECO:0000256" key="1">
    <source>
        <dbReference type="SAM" id="MobiDB-lite"/>
    </source>
</evidence>
<protein>
    <submittedName>
        <fullName evidence="2">Uncharacterized protein</fullName>
    </submittedName>
</protein>
<comment type="caution">
    <text evidence="2">The sequence shown here is derived from an EMBL/GenBank/DDBJ whole genome shotgun (WGS) entry which is preliminary data.</text>
</comment>
<accession>A0A0F8YSH7</accession>
<dbReference type="EMBL" id="LAZR01051812">
    <property type="protein sequence ID" value="KKK84362.1"/>
    <property type="molecule type" value="Genomic_DNA"/>
</dbReference>
<dbReference type="AlphaFoldDB" id="A0A0F8YSH7"/>
<name>A0A0F8YSH7_9ZZZZ</name>
<organism evidence="2">
    <name type="scientific">marine sediment metagenome</name>
    <dbReference type="NCBI Taxonomy" id="412755"/>
    <lineage>
        <taxon>unclassified sequences</taxon>
        <taxon>metagenomes</taxon>
        <taxon>ecological metagenomes</taxon>
    </lineage>
</organism>
<sequence length="88" mass="9917">MSDGRGDATINKWTRKVERAEDNDKSAREKMKAAISGAMRDPETHKNLSRELLRARQGGGSPMAHREAYGDDGEVFTGINEDEPWKRE</sequence>
<feature type="compositionally biased region" description="Basic and acidic residues" evidence="1">
    <location>
        <begin position="40"/>
        <end position="54"/>
    </location>
</feature>
<evidence type="ECO:0000313" key="2">
    <source>
        <dbReference type="EMBL" id="KKK84362.1"/>
    </source>
</evidence>
<feature type="compositionally biased region" description="Basic and acidic residues" evidence="1">
    <location>
        <begin position="15"/>
        <end position="32"/>
    </location>
</feature>
<reference evidence="2" key="1">
    <citation type="journal article" date="2015" name="Nature">
        <title>Complex archaea that bridge the gap between prokaryotes and eukaryotes.</title>
        <authorList>
            <person name="Spang A."/>
            <person name="Saw J.H."/>
            <person name="Jorgensen S.L."/>
            <person name="Zaremba-Niedzwiedzka K."/>
            <person name="Martijn J."/>
            <person name="Lind A.E."/>
            <person name="van Eijk R."/>
            <person name="Schleper C."/>
            <person name="Guy L."/>
            <person name="Ettema T.J."/>
        </authorList>
    </citation>
    <scope>NUCLEOTIDE SEQUENCE</scope>
</reference>
<gene>
    <name evidence="2" type="ORF">LCGC14_2784120</name>
</gene>
<proteinExistence type="predicted"/>
<feature type="region of interest" description="Disordered" evidence="1">
    <location>
        <begin position="1"/>
        <end position="88"/>
    </location>
</feature>